<evidence type="ECO:0008006" key="3">
    <source>
        <dbReference type="Google" id="ProtNLM"/>
    </source>
</evidence>
<dbReference type="InterPro" id="IPR029044">
    <property type="entry name" value="Nucleotide-diphossugar_trans"/>
</dbReference>
<dbReference type="RefSeq" id="WP_146890151.1">
    <property type="nucleotide sequence ID" value="NZ_BJYG01000035.1"/>
</dbReference>
<dbReference type="OrthoDB" id="7593663at2"/>
<gene>
    <name evidence="1" type="ORF">AOE01nite_24040</name>
</gene>
<organism evidence="1 2">
    <name type="scientific">Acetobacter oeni</name>
    <dbReference type="NCBI Taxonomy" id="304077"/>
    <lineage>
        <taxon>Bacteria</taxon>
        <taxon>Pseudomonadati</taxon>
        <taxon>Pseudomonadota</taxon>
        <taxon>Alphaproteobacteria</taxon>
        <taxon>Acetobacterales</taxon>
        <taxon>Acetobacteraceae</taxon>
        <taxon>Acetobacter</taxon>
    </lineage>
</organism>
<comment type="caution">
    <text evidence="1">The sequence shown here is derived from an EMBL/GenBank/DDBJ whole genome shotgun (WGS) entry which is preliminary data.</text>
</comment>
<proteinExistence type="predicted"/>
<reference evidence="1 2" key="1">
    <citation type="submission" date="2019-07" db="EMBL/GenBank/DDBJ databases">
        <title>Whole genome shotgun sequence of Acetobacter oeni NBRC 105207.</title>
        <authorList>
            <person name="Hosoyama A."/>
            <person name="Uohara A."/>
            <person name="Ohji S."/>
            <person name="Ichikawa N."/>
        </authorList>
    </citation>
    <scope>NUCLEOTIDE SEQUENCE [LARGE SCALE GENOMIC DNA]</scope>
    <source>
        <strain evidence="1 2">NBRC 105207</strain>
    </source>
</reference>
<protein>
    <recommendedName>
        <fullName evidence="3">Glycosyl transferase</fullName>
    </recommendedName>
</protein>
<name>A0A511XML5_9PROT</name>
<evidence type="ECO:0000313" key="1">
    <source>
        <dbReference type="EMBL" id="GEN64180.1"/>
    </source>
</evidence>
<keyword evidence="2" id="KW-1185">Reference proteome</keyword>
<accession>A0A511XML5</accession>
<sequence>MMKAAQLHVITARANPLRWTVPDRIYREWAEHILASGASLTVVECQYGDRPFTCQMPGVNHVGVRARTLTWVKERCLNIGISSLPQDWKYVAWIDSDIFFRQPDWASETVEALQHFDVIQPWSDCYDLGPTGEHMFLHRSFCRLWMDNEPILQGPRAHRSPYRFAHPGYAWAATRGALDRLGGLIDTAILGSADHHMALALIDRVRESYPSNVTEGYKRPLLRWQERARHHIAGNIGALPGTVEHRFHGSKSDRAYQSRWDVLTRNHFDPETDLIRNIWSVWELAGNKPRLRREIERYFRARNEDANVC</sequence>
<dbReference type="EMBL" id="BJYG01000035">
    <property type="protein sequence ID" value="GEN64180.1"/>
    <property type="molecule type" value="Genomic_DNA"/>
</dbReference>
<dbReference type="Proteomes" id="UP000321746">
    <property type="component" value="Unassembled WGS sequence"/>
</dbReference>
<evidence type="ECO:0000313" key="2">
    <source>
        <dbReference type="Proteomes" id="UP000321746"/>
    </source>
</evidence>
<dbReference type="AlphaFoldDB" id="A0A511XML5"/>
<dbReference type="SUPFAM" id="SSF53448">
    <property type="entry name" value="Nucleotide-diphospho-sugar transferases"/>
    <property type="match status" value="1"/>
</dbReference>